<dbReference type="GO" id="GO:0003899">
    <property type="term" value="F:DNA-directed RNA polymerase activity"/>
    <property type="evidence" value="ECO:0007669"/>
    <property type="project" value="UniProtKB-UniRule"/>
</dbReference>
<accession>A0B8S5</accession>
<keyword evidence="7" id="KW-1185">Reference proteome</keyword>
<dbReference type="Proteomes" id="UP000000674">
    <property type="component" value="Chromosome"/>
</dbReference>
<dbReference type="SMART" id="SM00316">
    <property type="entry name" value="S1"/>
    <property type="match status" value="1"/>
</dbReference>
<dbReference type="InterPro" id="IPR003029">
    <property type="entry name" value="S1_domain"/>
</dbReference>
<dbReference type="OrthoDB" id="7927at2157"/>
<dbReference type="EC" id="2.7.7.6" evidence="4"/>
<evidence type="ECO:0000256" key="3">
    <source>
        <dbReference type="ARBA" id="ARBA00023163"/>
    </source>
</evidence>
<evidence type="ECO:0000256" key="4">
    <source>
        <dbReference type="HAMAP-Rule" id="MF_00865"/>
    </source>
</evidence>
<dbReference type="CDD" id="cd04331">
    <property type="entry name" value="RNAP_E_N"/>
    <property type="match status" value="1"/>
</dbReference>
<dbReference type="InterPro" id="IPR012340">
    <property type="entry name" value="NA-bd_OB-fold"/>
</dbReference>
<dbReference type="AlphaFoldDB" id="A0B8S5"/>
<dbReference type="Gene3D" id="2.40.50.140">
    <property type="entry name" value="Nucleic acid-binding proteins"/>
    <property type="match status" value="1"/>
</dbReference>
<dbReference type="NCBIfam" id="NF006333">
    <property type="entry name" value="PRK08563.1"/>
    <property type="match status" value="1"/>
</dbReference>
<comment type="similarity">
    <text evidence="1 4">Belongs to the eukaryotic RPB7/RPC8 RNA polymerase subunit family.</text>
</comment>
<evidence type="ECO:0000313" key="7">
    <source>
        <dbReference type="Proteomes" id="UP000000674"/>
    </source>
</evidence>
<dbReference type="KEGG" id="mtp:Mthe_1321"/>
<proteinExistence type="inferred from homology"/>
<name>A0B8S5_METTP</name>
<dbReference type="SUPFAM" id="SSF50249">
    <property type="entry name" value="Nucleic acid-binding proteins"/>
    <property type="match status" value="1"/>
</dbReference>
<comment type="catalytic activity">
    <reaction evidence="4">
        <text>RNA(n) + a ribonucleoside 5'-triphosphate = RNA(n+1) + diphosphate</text>
        <dbReference type="Rhea" id="RHEA:21248"/>
        <dbReference type="Rhea" id="RHEA-COMP:14527"/>
        <dbReference type="Rhea" id="RHEA-COMP:17342"/>
        <dbReference type="ChEBI" id="CHEBI:33019"/>
        <dbReference type="ChEBI" id="CHEBI:61557"/>
        <dbReference type="ChEBI" id="CHEBI:140395"/>
        <dbReference type="EC" id="2.7.7.6"/>
    </reaction>
</comment>
<dbReference type="PANTHER" id="PTHR12709:SF4">
    <property type="entry name" value="DNA-DIRECTED RNA POLYMERASE II SUBUNIT RPB7"/>
    <property type="match status" value="1"/>
</dbReference>
<comment type="function">
    <text evidence="4">DNA-dependent RNA polymerase (RNAP) catalyzes the transcription of DNA into RNA using the four ribonucleoside triphosphates as substrates.</text>
</comment>
<feature type="domain" description="S1 motif" evidence="5">
    <location>
        <begin position="82"/>
        <end position="166"/>
    </location>
</feature>
<dbReference type="Pfam" id="PF03876">
    <property type="entry name" value="SHS2_Rpb7-N"/>
    <property type="match status" value="1"/>
</dbReference>
<evidence type="ECO:0000259" key="5">
    <source>
        <dbReference type="PROSITE" id="PS50126"/>
    </source>
</evidence>
<dbReference type="SUPFAM" id="SSF88798">
    <property type="entry name" value="N-terminal, heterodimerisation domain of RBP7 (RpoE)"/>
    <property type="match status" value="1"/>
</dbReference>
<dbReference type="GO" id="GO:0005737">
    <property type="term" value="C:cytoplasm"/>
    <property type="evidence" value="ECO:0007669"/>
    <property type="project" value="UniProtKB-SubCell"/>
</dbReference>
<dbReference type="Pfam" id="PF00575">
    <property type="entry name" value="S1"/>
    <property type="match status" value="1"/>
</dbReference>
<comment type="subunit">
    <text evidence="4">Part of the RNA polymerase complex. Forms a stalk with Rpo4 that extends from the main structure.</text>
</comment>
<organism evidence="6 7">
    <name type="scientific">Methanothrix thermoacetophila (strain DSM 6194 / JCM 14653 / NBRC 101360 / PT)</name>
    <name type="common">Methanosaeta thermophila</name>
    <dbReference type="NCBI Taxonomy" id="349307"/>
    <lineage>
        <taxon>Archaea</taxon>
        <taxon>Methanobacteriati</taxon>
        <taxon>Methanobacteriota</taxon>
        <taxon>Stenosarchaea group</taxon>
        <taxon>Methanomicrobia</taxon>
        <taxon>Methanotrichales</taxon>
        <taxon>Methanotrichaceae</taxon>
        <taxon>Methanothrix</taxon>
    </lineage>
</organism>
<dbReference type="HAMAP" id="MF_00865">
    <property type="entry name" value="RNApol_arch_Rpo7"/>
    <property type="match status" value="1"/>
</dbReference>
<sequence length="206" mass="22917">MYKRMKLEGVVRIPPEDMGNPLNDAVEMALRNKYEARVDRTLGAIVAILGVDSIGEGRIIAGDGAVYYDVIFDAVVFKPEMQEVVEGEVVEIVKFGAFVSIGPFDGLLHVSQITDEYMAYDEKNARLVSKDTNKFLAEGDRVRARIIAVSLNERDPKGSKIGLTMRQTGLGKIEWLEALRRGEISEAKAEVKEQVEERAEQKAEAE</sequence>
<protein>
    <recommendedName>
        <fullName evidence="4">DNA-directed RNA polymerase subunit Rpo7</fullName>
        <ecNumber evidence="4">2.7.7.6</ecNumber>
    </recommendedName>
    <alternativeName>
        <fullName evidence="4">DNA-directed RNA polymerase subunit E</fullName>
    </alternativeName>
</protein>
<reference evidence="6 7" key="1">
    <citation type="submission" date="2006-10" db="EMBL/GenBank/DDBJ databases">
        <title>Complete sequence of Methanosaeta thermophila PT.</title>
        <authorList>
            <consortium name="US DOE Joint Genome Institute"/>
            <person name="Copeland A."/>
            <person name="Lucas S."/>
            <person name="Lapidus A."/>
            <person name="Barry K."/>
            <person name="Detter J.C."/>
            <person name="Glavina del Rio T."/>
            <person name="Hammon N."/>
            <person name="Israni S."/>
            <person name="Pitluck S."/>
            <person name="Chain P."/>
            <person name="Malfatti S."/>
            <person name="Shin M."/>
            <person name="Vergez L."/>
            <person name="Schmutz J."/>
            <person name="Larimer F."/>
            <person name="Land M."/>
            <person name="Hauser L."/>
            <person name="Kyrpides N."/>
            <person name="Kim E."/>
            <person name="Smith K.S."/>
            <person name="Ingram-Smith C."/>
            <person name="Richardson P."/>
        </authorList>
    </citation>
    <scope>NUCLEOTIDE SEQUENCE [LARGE SCALE GENOMIC DNA]</scope>
    <source>
        <strain evidence="7">DSM 6194 / JCM 14653 / NBRC 101360 / PT</strain>
    </source>
</reference>
<gene>
    <name evidence="4" type="primary">rpo7</name>
    <name evidence="4" type="synonym">rpoE</name>
    <name evidence="6" type="ordered locus">Mthe_1321</name>
</gene>
<dbReference type="PROSITE" id="PS50126">
    <property type="entry name" value="S1"/>
    <property type="match status" value="1"/>
</dbReference>
<dbReference type="NCBIfam" id="TIGR00448">
    <property type="entry name" value="rpoE"/>
    <property type="match status" value="1"/>
</dbReference>
<dbReference type="EMBL" id="CP000477">
    <property type="protein sequence ID" value="ABK15099.1"/>
    <property type="molecule type" value="Genomic_DNA"/>
</dbReference>
<dbReference type="HOGENOM" id="CLU_117966_0_0_2"/>
<keyword evidence="2 4" id="KW-0240">DNA-directed RNA polymerase</keyword>
<keyword evidence="4 6" id="KW-0808">Transferase</keyword>
<evidence type="ECO:0000256" key="2">
    <source>
        <dbReference type="ARBA" id="ARBA00022478"/>
    </source>
</evidence>
<dbReference type="InterPro" id="IPR005576">
    <property type="entry name" value="Rpb7-like_N"/>
</dbReference>
<dbReference type="GO" id="GO:0003677">
    <property type="term" value="F:DNA binding"/>
    <property type="evidence" value="ECO:0007669"/>
    <property type="project" value="InterPro"/>
</dbReference>
<keyword evidence="3 4" id="KW-0804">Transcription</keyword>
<evidence type="ECO:0000313" key="6">
    <source>
        <dbReference type="EMBL" id="ABK15099.1"/>
    </source>
</evidence>
<dbReference type="GO" id="GO:0000428">
    <property type="term" value="C:DNA-directed RNA polymerase complex"/>
    <property type="evidence" value="ECO:0007669"/>
    <property type="project" value="UniProtKB-KW"/>
</dbReference>
<dbReference type="GO" id="GO:0006352">
    <property type="term" value="P:DNA-templated transcription initiation"/>
    <property type="evidence" value="ECO:0007669"/>
    <property type="project" value="InterPro"/>
</dbReference>
<keyword evidence="4" id="KW-0963">Cytoplasm</keyword>
<dbReference type="InterPro" id="IPR046399">
    <property type="entry name" value="RNApol_Rpo7"/>
</dbReference>
<dbReference type="InterPro" id="IPR045113">
    <property type="entry name" value="Rpb7-like"/>
</dbReference>
<dbReference type="CDD" id="cd04460">
    <property type="entry name" value="S1_RpoE"/>
    <property type="match status" value="1"/>
</dbReference>
<dbReference type="Gene3D" id="3.30.1490.120">
    <property type="entry name" value="RNA polymerase Rpb7-like, N-terminal domain"/>
    <property type="match status" value="1"/>
</dbReference>
<dbReference type="GeneID" id="4462188"/>
<dbReference type="STRING" id="349307.Mthe_1321"/>
<dbReference type="PANTHER" id="PTHR12709">
    <property type="entry name" value="DNA-DIRECTED RNA POLYMERASE II, III"/>
    <property type="match status" value="1"/>
</dbReference>
<comment type="subcellular location">
    <subcellularLocation>
        <location evidence="4">Cytoplasm</location>
    </subcellularLocation>
</comment>
<keyword evidence="4 6" id="KW-0548">Nucleotidyltransferase</keyword>
<comment type="domain">
    <text evidence="4">Forms 2 domains with an elongated structure; Rpo4 packs into the hinge region between the 2 domains.</text>
</comment>
<dbReference type="InterPro" id="IPR004519">
    <property type="entry name" value="RNAP_E/RPC8"/>
</dbReference>
<dbReference type="RefSeq" id="WP_011696491.1">
    <property type="nucleotide sequence ID" value="NC_008553.1"/>
</dbReference>
<evidence type="ECO:0000256" key="1">
    <source>
        <dbReference type="ARBA" id="ARBA00009307"/>
    </source>
</evidence>
<dbReference type="InterPro" id="IPR036898">
    <property type="entry name" value="RNA_pol_Rpb7-like_N_sf"/>
</dbReference>